<comment type="catalytic activity">
    <reaction evidence="15">
        <text>[GlcNAc-(1-&gt;4)-Mur2Ac(oyl-L-Ala-gamma-D-Glu-L-Lys-D-Ala-D-Ala)](n)-di-trans,octa-cis-undecaprenyl diphosphate + beta-D-GlcNAc-(1-&gt;4)-Mur2Ac(oyl-L-Ala-gamma-D-Glu-L-Lys-D-Ala-D-Ala)-di-trans,octa-cis-undecaprenyl diphosphate = [GlcNAc-(1-&gt;4)-Mur2Ac(oyl-L-Ala-gamma-D-Glu-L-Lys-D-Ala-D-Ala)](n+1)-di-trans,octa-cis-undecaprenyl diphosphate + di-trans,octa-cis-undecaprenyl diphosphate + H(+)</text>
        <dbReference type="Rhea" id="RHEA:23708"/>
        <dbReference type="Rhea" id="RHEA-COMP:9602"/>
        <dbReference type="Rhea" id="RHEA-COMP:9603"/>
        <dbReference type="ChEBI" id="CHEBI:15378"/>
        <dbReference type="ChEBI" id="CHEBI:58405"/>
        <dbReference type="ChEBI" id="CHEBI:60033"/>
        <dbReference type="ChEBI" id="CHEBI:78435"/>
        <dbReference type="EC" id="2.4.99.28"/>
    </reaction>
</comment>
<feature type="transmembrane region" description="Helical" evidence="16">
    <location>
        <begin position="187"/>
        <end position="207"/>
    </location>
</feature>
<evidence type="ECO:0000256" key="6">
    <source>
        <dbReference type="ARBA" id="ARBA00022984"/>
    </source>
</evidence>
<evidence type="ECO:0000256" key="9">
    <source>
        <dbReference type="ARBA" id="ARBA00032370"/>
    </source>
</evidence>
<feature type="transmembrane region" description="Helical" evidence="16">
    <location>
        <begin position="78"/>
        <end position="95"/>
    </location>
</feature>
<dbReference type="EMBL" id="LCAV01000023">
    <property type="protein sequence ID" value="KKR97841.1"/>
    <property type="molecule type" value="Genomic_DNA"/>
</dbReference>
<sequence length="368" mass="40794">MGRVHKPDYIFLTSIAVLLAFGLLTLFSASSAEGLVKFQDGYFFIKRQLLLGVLPGLVLFYFTTRIDYHWWRKFAKPLFYFSLLLLVLLLVPGIGDKIGTAKSWFVIGGFSFQPAELLKLTLIFYLGSWLADSVEEDFYHWHDIFLRFVIVIAIFSFLILTQPDFGTLMILLLIAFAVYYSAGGRFTHLACLVGVGLLGVAGLVWSGKYGRLLERFTVFLNPGFDSQGLGYQISQALLAIGSGGIWGLGWGHSRQKFQYLPEVRADSIFAIIGEELGFFISAIFIFFLCFIFWRGMKIALSAPDRFGKIVVMGVMVWMIGQSFINIASMTGLLPLTGVPLPLVSHGGTALAIMLAAIGVVVNVSKNTV</sequence>
<keyword evidence="5" id="KW-0133">Cell shape</keyword>
<comment type="subcellular location">
    <subcellularLocation>
        <location evidence="1">Membrane</location>
        <topology evidence="1">Multi-pass membrane protein</topology>
    </subcellularLocation>
</comment>
<keyword evidence="2" id="KW-0328">Glycosyltransferase</keyword>
<gene>
    <name evidence="17" type="ORF">UU49_C0023G0013</name>
</gene>
<feature type="transmembrane region" description="Helical" evidence="16">
    <location>
        <begin position="342"/>
        <end position="363"/>
    </location>
</feature>
<dbReference type="GO" id="GO:0008955">
    <property type="term" value="F:peptidoglycan glycosyltransferase activity"/>
    <property type="evidence" value="ECO:0007669"/>
    <property type="project" value="UniProtKB-EC"/>
</dbReference>
<dbReference type="PANTHER" id="PTHR30474">
    <property type="entry name" value="CELL CYCLE PROTEIN"/>
    <property type="match status" value="1"/>
</dbReference>
<name>A0A0G0VDU9_9BACT</name>
<evidence type="ECO:0000313" key="17">
    <source>
        <dbReference type="EMBL" id="KKR97841.1"/>
    </source>
</evidence>
<dbReference type="PATRIC" id="fig|1619048.3.peg.610"/>
<keyword evidence="17" id="KW-0132">Cell division</keyword>
<dbReference type="STRING" id="1619048.UU49_C0023G0013"/>
<comment type="similarity">
    <text evidence="11">Belongs to the SEDS family. FtsW subfamily.</text>
</comment>
<feature type="transmembrane region" description="Helical" evidence="16">
    <location>
        <begin position="48"/>
        <end position="66"/>
    </location>
</feature>
<protein>
    <recommendedName>
        <fullName evidence="12">Probable peptidoglycan glycosyltransferase FtsW</fullName>
        <ecNumber evidence="14">2.4.99.28</ecNumber>
    </recommendedName>
    <alternativeName>
        <fullName evidence="13">Cell division protein FtsW</fullName>
    </alternativeName>
    <alternativeName>
        <fullName evidence="10">Cell wall polymerase</fullName>
    </alternativeName>
    <alternativeName>
        <fullName evidence="9">Peptidoglycan polymerase</fullName>
    </alternativeName>
</protein>
<comment type="caution">
    <text evidence="17">The sequence shown here is derived from an EMBL/GenBank/DDBJ whole genome shotgun (WGS) entry which is preliminary data.</text>
</comment>
<dbReference type="GO" id="GO:0008360">
    <property type="term" value="P:regulation of cell shape"/>
    <property type="evidence" value="ECO:0007669"/>
    <property type="project" value="UniProtKB-KW"/>
</dbReference>
<evidence type="ECO:0000256" key="5">
    <source>
        <dbReference type="ARBA" id="ARBA00022960"/>
    </source>
</evidence>
<dbReference type="GO" id="GO:0009252">
    <property type="term" value="P:peptidoglycan biosynthetic process"/>
    <property type="evidence" value="ECO:0007669"/>
    <property type="project" value="UniProtKB-KW"/>
</dbReference>
<dbReference type="GO" id="GO:0015648">
    <property type="term" value="F:lipid-linked peptidoglycan transporter activity"/>
    <property type="evidence" value="ECO:0007669"/>
    <property type="project" value="TreeGrafter"/>
</dbReference>
<evidence type="ECO:0000256" key="8">
    <source>
        <dbReference type="ARBA" id="ARBA00023136"/>
    </source>
</evidence>
<feature type="transmembrane region" description="Helical" evidence="16">
    <location>
        <begin position="228"/>
        <end position="248"/>
    </location>
</feature>
<evidence type="ECO:0000256" key="15">
    <source>
        <dbReference type="ARBA" id="ARBA00049902"/>
    </source>
</evidence>
<evidence type="ECO:0000256" key="3">
    <source>
        <dbReference type="ARBA" id="ARBA00022679"/>
    </source>
</evidence>
<evidence type="ECO:0000256" key="4">
    <source>
        <dbReference type="ARBA" id="ARBA00022692"/>
    </source>
</evidence>
<evidence type="ECO:0000256" key="11">
    <source>
        <dbReference type="ARBA" id="ARBA00038053"/>
    </source>
</evidence>
<keyword evidence="3" id="KW-0808">Transferase</keyword>
<reference evidence="17 18" key="1">
    <citation type="journal article" date="2015" name="Nature">
        <title>rRNA introns, odd ribosomes, and small enigmatic genomes across a large radiation of phyla.</title>
        <authorList>
            <person name="Brown C.T."/>
            <person name="Hug L.A."/>
            <person name="Thomas B.C."/>
            <person name="Sharon I."/>
            <person name="Castelle C.J."/>
            <person name="Singh A."/>
            <person name="Wilkins M.J."/>
            <person name="Williams K.H."/>
            <person name="Banfield J.F."/>
        </authorList>
    </citation>
    <scope>NUCLEOTIDE SEQUENCE [LARGE SCALE GENOMIC DNA]</scope>
</reference>
<evidence type="ECO:0000256" key="7">
    <source>
        <dbReference type="ARBA" id="ARBA00022989"/>
    </source>
</evidence>
<evidence type="ECO:0000256" key="10">
    <source>
        <dbReference type="ARBA" id="ARBA00033270"/>
    </source>
</evidence>
<keyword evidence="8 16" id="KW-0472">Membrane</keyword>
<keyword evidence="17" id="KW-0131">Cell cycle</keyword>
<evidence type="ECO:0000256" key="1">
    <source>
        <dbReference type="ARBA" id="ARBA00004141"/>
    </source>
</evidence>
<evidence type="ECO:0000256" key="16">
    <source>
        <dbReference type="SAM" id="Phobius"/>
    </source>
</evidence>
<dbReference type="PANTHER" id="PTHR30474:SF2">
    <property type="entry name" value="PEPTIDOGLYCAN GLYCOSYLTRANSFERASE FTSW-RELATED"/>
    <property type="match status" value="1"/>
</dbReference>
<feature type="transmembrane region" description="Helical" evidence="16">
    <location>
        <begin position="165"/>
        <end position="181"/>
    </location>
</feature>
<evidence type="ECO:0000313" key="18">
    <source>
        <dbReference type="Proteomes" id="UP000034108"/>
    </source>
</evidence>
<organism evidence="17 18">
    <name type="scientific">Candidatus Magasanikbacteria bacterium GW2011_GWC2_41_17</name>
    <dbReference type="NCBI Taxonomy" id="1619048"/>
    <lineage>
        <taxon>Bacteria</taxon>
        <taxon>Candidatus Magasanikiibacteriota</taxon>
    </lineage>
</organism>
<keyword evidence="6" id="KW-0573">Peptidoglycan synthesis</keyword>
<dbReference type="InterPro" id="IPR001182">
    <property type="entry name" value="FtsW/RodA"/>
</dbReference>
<evidence type="ECO:0000256" key="12">
    <source>
        <dbReference type="ARBA" id="ARBA00041185"/>
    </source>
</evidence>
<dbReference type="GO" id="GO:0005886">
    <property type="term" value="C:plasma membrane"/>
    <property type="evidence" value="ECO:0007669"/>
    <property type="project" value="TreeGrafter"/>
</dbReference>
<feature type="transmembrane region" description="Helical" evidence="16">
    <location>
        <begin position="268"/>
        <end position="293"/>
    </location>
</feature>
<proteinExistence type="inferred from homology"/>
<evidence type="ECO:0000256" key="13">
    <source>
        <dbReference type="ARBA" id="ARBA00041418"/>
    </source>
</evidence>
<feature type="transmembrane region" description="Helical" evidence="16">
    <location>
        <begin position="144"/>
        <end position="160"/>
    </location>
</feature>
<keyword evidence="4 16" id="KW-0812">Transmembrane</keyword>
<keyword evidence="7 16" id="KW-1133">Transmembrane helix</keyword>
<evidence type="ECO:0000256" key="14">
    <source>
        <dbReference type="ARBA" id="ARBA00044770"/>
    </source>
</evidence>
<evidence type="ECO:0000256" key="2">
    <source>
        <dbReference type="ARBA" id="ARBA00022676"/>
    </source>
</evidence>
<dbReference type="GO" id="GO:0051301">
    <property type="term" value="P:cell division"/>
    <property type="evidence" value="ECO:0007669"/>
    <property type="project" value="UniProtKB-KW"/>
</dbReference>
<dbReference type="Proteomes" id="UP000034108">
    <property type="component" value="Unassembled WGS sequence"/>
</dbReference>
<accession>A0A0G0VDU9</accession>
<dbReference type="GO" id="GO:0032153">
    <property type="term" value="C:cell division site"/>
    <property type="evidence" value="ECO:0007669"/>
    <property type="project" value="TreeGrafter"/>
</dbReference>
<dbReference type="AlphaFoldDB" id="A0A0G0VDU9"/>
<dbReference type="EC" id="2.4.99.28" evidence="14"/>
<dbReference type="Pfam" id="PF01098">
    <property type="entry name" value="FTSW_RODA_SPOVE"/>
    <property type="match status" value="1"/>
</dbReference>
<feature type="transmembrane region" description="Helical" evidence="16">
    <location>
        <begin position="314"/>
        <end position="336"/>
    </location>
</feature>